<evidence type="ECO:0000313" key="2">
    <source>
        <dbReference type="Proteomes" id="UP000054783"/>
    </source>
</evidence>
<dbReference type="Proteomes" id="UP000054783">
    <property type="component" value="Unassembled WGS sequence"/>
</dbReference>
<evidence type="ECO:0000313" key="1">
    <source>
        <dbReference type="EMBL" id="KRX54685.1"/>
    </source>
</evidence>
<organism evidence="1 2">
    <name type="scientific">Trichinella patagoniensis</name>
    <dbReference type="NCBI Taxonomy" id="990121"/>
    <lineage>
        <taxon>Eukaryota</taxon>
        <taxon>Metazoa</taxon>
        <taxon>Ecdysozoa</taxon>
        <taxon>Nematoda</taxon>
        <taxon>Enoplea</taxon>
        <taxon>Dorylaimia</taxon>
        <taxon>Trichinellida</taxon>
        <taxon>Trichinellidae</taxon>
        <taxon>Trichinella</taxon>
    </lineage>
</organism>
<keyword evidence="2" id="KW-1185">Reference proteome</keyword>
<gene>
    <name evidence="1" type="ORF">T12_1582</name>
</gene>
<sequence>MHKNRFPALRYANDDRHKSGSVVKRSLSLFTAFRNH</sequence>
<accession>A0A0V0UUQ0</accession>
<name>A0A0V0UUQ0_9BILA</name>
<proteinExistence type="predicted"/>
<comment type="caution">
    <text evidence="1">The sequence shown here is derived from an EMBL/GenBank/DDBJ whole genome shotgun (WGS) entry which is preliminary data.</text>
</comment>
<dbReference type="EMBL" id="JYDQ01006324">
    <property type="protein sequence ID" value="KRX54685.1"/>
    <property type="molecule type" value="Genomic_DNA"/>
</dbReference>
<protein>
    <submittedName>
        <fullName evidence="1">Uncharacterized protein</fullName>
    </submittedName>
</protein>
<reference evidence="1 2" key="1">
    <citation type="submission" date="2015-01" db="EMBL/GenBank/DDBJ databases">
        <title>Evolution of Trichinella species and genotypes.</title>
        <authorList>
            <person name="Korhonen P.K."/>
            <person name="Edoardo P."/>
            <person name="Giuseppe L.R."/>
            <person name="Gasser R.B."/>
        </authorList>
    </citation>
    <scope>NUCLEOTIDE SEQUENCE [LARGE SCALE GENOMIC DNA]</scope>
    <source>
        <strain evidence="1">ISS2496</strain>
    </source>
</reference>
<dbReference type="AlphaFoldDB" id="A0A0V0UUQ0"/>